<dbReference type="InterPro" id="IPR006408">
    <property type="entry name" value="P-type_ATPase_IIB"/>
</dbReference>
<feature type="compositionally biased region" description="Basic and acidic residues" evidence="19">
    <location>
        <begin position="296"/>
        <end position="310"/>
    </location>
</feature>
<dbReference type="InterPro" id="IPR036412">
    <property type="entry name" value="HAD-like_sf"/>
</dbReference>
<dbReference type="GO" id="GO:0098839">
    <property type="term" value="C:postsynaptic density membrane"/>
    <property type="evidence" value="ECO:0007669"/>
    <property type="project" value="TreeGrafter"/>
</dbReference>
<dbReference type="Pfam" id="PF08282">
    <property type="entry name" value="Hydrolase_3"/>
    <property type="match status" value="1"/>
</dbReference>
<evidence type="ECO:0000256" key="18">
    <source>
        <dbReference type="RuleBase" id="RU361146"/>
    </source>
</evidence>
<dbReference type="CDD" id="cd02081">
    <property type="entry name" value="P-type_ATPase_Ca_PMCA-like"/>
    <property type="match status" value="1"/>
</dbReference>
<name>A0A1V4JVT4_PATFA</name>
<evidence type="ECO:0000256" key="16">
    <source>
        <dbReference type="ARBA" id="ARBA00023065"/>
    </source>
</evidence>
<dbReference type="Gene3D" id="1.20.1110.10">
    <property type="entry name" value="Calcium-transporting ATPase, transmembrane domain"/>
    <property type="match status" value="3"/>
</dbReference>
<dbReference type="FunFam" id="1.20.1110.10:FF:000002">
    <property type="entry name" value="Calcium-transporting ATPase"/>
    <property type="match status" value="1"/>
</dbReference>
<keyword evidence="7 18" id="KW-0812">Transmembrane</keyword>
<keyword evidence="12" id="KW-0460">Magnesium</keyword>
<dbReference type="Gene3D" id="3.40.1110.10">
    <property type="entry name" value="Calcium-transporting ATPase, cytoplasmic domain N"/>
    <property type="match status" value="1"/>
</dbReference>
<keyword evidence="16 18" id="KW-0406">Ion transport</keyword>
<dbReference type="PRINTS" id="PR00119">
    <property type="entry name" value="CATATPASE"/>
</dbReference>
<keyword evidence="13" id="KW-0112">Calmodulin-binding</keyword>
<keyword evidence="8" id="KW-0479">Metal-binding</keyword>
<dbReference type="InterPro" id="IPR004014">
    <property type="entry name" value="ATPase_P-typ_cation-transptr_N"/>
</dbReference>
<dbReference type="InterPro" id="IPR044492">
    <property type="entry name" value="P_typ_ATPase_HD_dom"/>
</dbReference>
<dbReference type="Pfam" id="PF13246">
    <property type="entry name" value="Cation_ATPase"/>
    <property type="match status" value="1"/>
</dbReference>
<evidence type="ECO:0000313" key="21">
    <source>
        <dbReference type="EMBL" id="OPJ76322.1"/>
    </source>
</evidence>
<dbReference type="FunFam" id="3.40.50.1000:FF:000007">
    <property type="entry name" value="Calcium-transporting ATPase"/>
    <property type="match status" value="1"/>
</dbReference>
<evidence type="ECO:0000256" key="17">
    <source>
        <dbReference type="ARBA" id="ARBA00023136"/>
    </source>
</evidence>
<evidence type="ECO:0000256" key="15">
    <source>
        <dbReference type="ARBA" id="ARBA00022989"/>
    </source>
</evidence>
<evidence type="ECO:0000259" key="20">
    <source>
        <dbReference type="SMART" id="SM00831"/>
    </source>
</evidence>
<dbReference type="SUPFAM" id="SSF81665">
    <property type="entry name" value="Calcium ATPase, transmembrane domain M"/>
    <property type="match status" value="1"/>
</dbReference>
<dbReference type="EMBL" id="LSYS01005749">
    <property type="protein sequence ID" value="OPJ76322.1"/>
    <property type="molecule type" value="Genomic_DNA"/>
</dbReference>
<dbReference type="GO" id="GO:0005388">
    <property type="term" value="F:P-type calcium transporter activity"/>
    <property type="evidence" value="ECO:0007669"/>
    <property type="project" value="UniProtKB-EC"/>
</dbReference>
<dbReference type="InterPro" id="IPR008250">
    <property type="entry name" value="ATPase_P-typ_transduc_dom_A_sf"/>
</dbReference>
<dbReference type="AlphaFoldDB" id="A0A1V4JVT4"/>
<feature type="transmembrane region" description="Helical" evidence="18">
    <location>
        <begin position="98"/>
        <end position="121"/>
    </location>
</feature>
<dbReference type="SUPFAM" id="SSF81653">
    <property type="entry name" value="Calcium ATPase, transduction domain A"/>
    <property type="match status" value="1"/>
</dbReference>
<keyword evidence="15 18" id="KW-1133">Transmembrane helix</keyword>
<keyword evidence="11 18" id="KW-0067">ATP-binding</keyword>
<keyword evidence="17 18" id="KW-0472">Membrane</keyword>
<feature type="transmembrane region" description="Helical" evidence="18">
    <location>
        <begin position="457"/>
        <end position="483"/>
    </location>
</feature>
<dbReference type="STRING" id="372326.A0A1V4JVT4"/>
<dbReference type="InterPro" id="IPR022141">
    <property type="entry name" value="ATP_Ca_trans_C"/>
</dbReference>
<gene>
    <name evidence="21" type="primary">ATP2B2</name>
    <name evidence="21" type="ORF">AV530_011103</name>
</gene>
<proteinExistence type="inferred from homology"/>
<evidence type="ECO:0000256" key="6">
    <source>
        <dbReference type="ARBA" id="ARBA00022568"/>
    </source>
</evidence>
<dbReference type="InterPro" id="IPR059000">
    <property type="entry name" value="ATPase_P-type_domA"/>
</dbReference>
<evidence type="ECO:0000256" key="5">
    <source>
        <dbReference type="ARBA" id="ARBA00022553"/>
    </source>
</evidence>
<feature type="transmembrane region" description="Helical" evidence="18">
    <location>
        <begin position="969"/>
        <end position="987"/>
    </location>
</feature>
<dbReference type="InterPro" id="IPR023214">
    <property type="entry name" value="HAD_sf"/>
</dbReference>
<dbReference type="FunFam" id="1.20.1110.10:FF:000008">
    <property type="entry name" value="Calcium-transporting ATPase"/>
    <property type="match status" value="1"/>
</dbReference>
<evidence type="ECO:0000256" key="2">
    <source>
        <dbReference type="ARBA" id="ARBA00006124"/>
    </source>
</evidence>
<keyword evidence="22" id="KW-1185">Reference proteome</keyword>
<dbReference type="FunFam" id="2.70.150.10:FF:000001">
    <property type="entry name" value="Calcium-transporting ATPase"/>
    <property type="match status" value="1"/>
</dbReference>
<dbReference type="GO" id="GO:0005524">
    <property type="term" value="F:ATP binding"/>
    <property type="evidence" value="ECO:0007669"/>
    <property type="project" value="UniProtKB-KW"/>
</dbReference>
<dbReference type="FunFam" id="3.40.1110.10:FF:000032">
    <property type="entry name" value="Calcium-transporting ATPase"/>
    <property type="match status" value="1"/>
</dbReference>
<evidence type="ECO:0000256" key="7">
    <source>
        <dbReference type="ARBA" id="ARBA00022692"/>
    </source>
</evidence>
<keyword evidence="3 18" id="KW-0813">Transport</keyword>
<comment type="caution">
    <text evidence="18">Lacks conserved residue(s) required for the propagation of feature annotation.</text>
</comment>
<dbReference type="NCBIfam" id="TIGR01494">
    <property type="entry name" value="ATPase_P-type"/>
    <property type="match status" value="3"/>
</dbReference>
<evidence type="ECO:0000256" key="12">
    <source>
        <dbReference type="ARBA" id="ARBA00022842"/>
    </source>
</evidence>
<evidence type="ECO:0000256" key="3">
    <source>
        <dbReference type="ARBA" id="ARBA00022448"/>
    </source>
</evidence>
<comment type="subcellular location">
    <subcellularLocation>
        <location evidence="1">Cell membrane</location>
        <topology evidence="1">Multi-pass membrane protein</topology>
    </subcellularLocation>
    <subcellularLocation>
        <location evidence="18">Membrane</location>
        <topology evidence="18">Multi-pass membrane protein</topology>
    </subcellularLocation>
</comment>
<comment type="function">
    <text evidence="18">Catalyzes the hydrolysis of ATP coupled with the transport of calcium.</text>
</comment>
<dbReference type="GO" id="GO:0098978">
    <property type="term" value="C:glutamatergic synapse"/>
    <property type="evidence" value="ECO:0007669"/>
    <property type="project" value="UniProtKB-ARBA"/>
</dbReference>
<feature type="transmembrane region" description="Helical" evidence="18">
    <location>
        <begin position="416"/>
        <end position="437"/>
    </location>
</feature>
<dbReference type="GO" id="GO:0046872">
    <property type="term" value="F:metal ion binding"/>
    <property type="evidence" value="ECO:0007669"/>
    <property type="project" value="UniProtKB-KW"/>
</dbReference>
<dbReference type="InterPro" id="IPR001757">
    <property type="entry name" value="P_typ_ATPase"/>
</dbReference>
<dbReference type="SUPFAM" id="SSF81660">
    <property type="entry name" value="Metal cation-transporting ATPase, ATP-binding domain N"/>
    <property type="match status" value="1"/>
</dbReference>
<organism evidence="21 22">
    <name type="scientific">Patagioenas fasciata monilis</name>
    <dbReference type="NCBI Taxonomy" id="372326"/>
    <lineage>
        <taxon>Eukaryota</taxon>
        <taxon>Metazoa</taxon>
        <taxon>Chordata</taxon>
        <taxon>Craniata</taxon>
        <taxon>Vertebrata</taxon>
        <taxon>Euteleostomi</taxon>
        <taxon>Archelosauria</taxon>
        <taxon>Archosauria</taxon>
        <taxon>Dinosauria</taxon>
        <taxon>Saurischia</taxon>
        <taxon>Theropoda</taxon>
        <taxon>Coelurosauria</taxon>
        <taxon>Aves</taxon>
        <taxon>Neognathae</taxon>
        <taxon>Neoaves</taxon>
        <taxon>Columbimorphae</taxon>
        <taxon>Columbiformes</taxon>
        <taxon>Columbidae</taxon>
        <taxon>Patagioenas</taxon>
    </lineage>
</organism>
<dbReference type="Pfam" id="PF12424">
    <property type="entry name" value="ATP_Ca_trans_C"/>
    <property type="match status" value="1"/>
</dbReference>
<accession>A0A1V4JVT4</accession>
<evidence type="ECO:0000256" key="4">
    <source>
        <dbReference type="ARBA" id="ARBA00022475"/>
    </source>
</evidence>
<evidence type="ECO:0000256" key="1">
    <source>
        <dbReference type="ARBA" id="ARBA00004651"/>
    </source>
</evidence>
<evidence type="ECO:0000256" key="11">
    <source>
        <dbReference type="ARBA" id="ARBA00022840"/>
    </source>
</evidence>
<dbReference type="PRINTS" id="PR00121">
    <property type="entry name" value="NAKATPASE"/>
</dbReference>
<dbReference type="GO" id="GO:0051480">
    <property type="term" value="P:regulation of cytosolic calcium ion concentration"/>
    <property type="evidence" value="ECO:0007669"/>
    <property type="project" value="TreeGrafter"/>
</dbReference>
<evidence type="ECO:0000256" key="8">
    <source>
        <dbReference type="ARBA" id="ARBA00022723"/>
    </source>
</evidence>
<evidence type="ECO:0000256" key="9">
    <source>
        <dbReference type="ARBA" id="ARBA00022741"/>
    </source>
</evidence>
<feature type="region of interest" description="Disordered" evidence="19">
    <location>
        <begin position="1206"/>
        <end position="1257"/>
    </location>
</feature>
<feature type="domain" description="Cation-transporting P-type ATPase N-terminal" evidence="20">
    <location>
        <begin position="47"/>
        <end position="123"/>
    </location>
</feature>
<evidence type="ECO:0000256" key="13">
    <source>
        <dbReference type="ARBA" id="ARBA00022860"/>
    </source>
</evidence>
<feature type="compositionally biased region" description="Low complexity" evidence="19">
    <location>
        <begin position="316"/>
        <end position="341"/>
    </location>
</feature>
<dbReference type="Gene3D" id="3.40.50.1000">
    <property type="entry name" value="HAD superfamily/HAD-like"/>
    <property type="match status" value="1"/>
</dbReference>
<keyword evidence="5" id="KW-0597">Phosphoprotein</keyword>
<dbReference type="FunFam" id="1.20.1110.10:FF:000001">
    <property type="entry name" value="Calcium-transporting ATPase"/>
    <property type="match status" value="1"/>
</dbReference>
<dbReference type="SFLD" id="SFLDG00002">
    <property type="entry name" value="C1.7:_P-type_atpase_like"/>
    <property type="match status" value="1"/>
</dbReference>
<dbReference type="Proteomes" id="UP000190648">
    <property type="component" value="Unassembled WGS sequence"/>
</dbReference>
<dbReference type="Pfam" id="PF00122">
    <property type="entry name" value="E1-E2_ATPase"/>
    <property type="match status" value="1"/>
</dbReference>
<evidence type="ECO:0000313" key="22">
    <source>
        <dbReference type="Proteomes" id="UP000190648"/>
    </source>
</evidence>
<dbReference type="GO" id="GO:0016887">
    <property type="term" value="F:ATP hydrolysis activity"/>
    <property type="evidence" value="ECO:0007669"/>
    <property type="project" value="InterPro"/>
</dbReference>
<dbReference type="GO" id="GO:0005516">
    <property type="term" value="F:calmodulin binding"/>
    <property type="evidence" value="ECO:0007669"/>
    <property type="project" value="UniProtKB-KW"/>
</dbReference>
<feature type="compositionally biased region" description="Low complexity" evidence="19">
    <location>
        <begin position="1211"/>
        <end position="1226"/>
    </location>
</feature>
<evidence type="ECO:0000256" key="14">
    <source>
        <dbReference type="ARBA" id="ARBA00022967"/>
    </source>
</evidence>
<dbReference type="EC" id="7.2.2.10" evidence="18"/>
<reference evidence="21 22" key="1">
    <citation type="submission" date="2016-02" db="EMBL/GenBank/DDBJ databases">
        <title>Band-tailed pigeon sequencing and assembly.</title>
        <authorList>
            <person name="Soares A.E."/>
            <person name="Novak B.J."/>
            <person name="Rice E.S."/>
            <person name="O'Connell B."/>
            <person name="Chang D."/>
            <person name="Weber S."/>
            <person name="Shapiro B."/>
        </authorList>
    </citation>
    <scope>NUCLEOTIDE SEQUENCE [LARGE SCALE GENOMIC DNA]</scope>
    <source>
        <strain evidence="21">BTP2013</strain>
        <tissue evidence="21">Blood</tissue>
    </source>
</reference>
<evidence type="ECO:0000256" key="19">
    <source>
        <dbReference type="SAM" id="MobiDB-lite"/>
    </source>
</evidence>
<comment type="similarity">
    <text evidence="2 18">Belongs to the cation transport ATPase (P-type) (TC 3.A.3) family. Type IIB subfamily.</text>
</comment>
<feature type="compositionally biased region" description="Low complexity" evidence="19">
    <location>
        <begin position="1234"/>
        <end position="1248"/>
    </location>
</feature>
<dbReference type="NCBIfam" id="TIGR01517">
    <property type="entry name" value="ATPase-IIB_Ca"/>
    <property type="match status" value="1"/>
</dbReference>
<feature type="transmembrane region" description="Helical" evidence="18">
    <location>
        <begin position="151"/>
        <end position="170"/>
    </location>
</feature>
<protein>
    <recommendedName>
        <fullName evidence="18">Calcium-transporting ATPase</fullName>
        <ecNumber evidence="18">7.2.2.10</ecNumber>
    </recommendedName>
</protein>
<dbReference type="Pfam" id="PF00690">
    <property type="entry name" value="Cation_ATPase_N"/>
    <property type="match status" value="1"/>
</dbReference>
<evidence type="ECO:0000256" key="10">
    <source>
        <dbReference type="ARBA" id="ARBA00022837"/>
    </source>
</evidence>
<dbReference type="PANTHER" id="PTHR24093">
    <property type="entry name" value="CATION TRANSPORTING ATPASE"/>
    <property type="match status" value="1"/>
</dbReference>
<feature type="region of interest" description="Disordered" evidence="19">
    <location>
        <begin position="295"/>
        <end position="397"/>
    </location>
</feature>
<keyword evidence="9 18" id="KW-0547">Nucleotide-binding</keyword>
<keyword evidence="14" id="KW-1278">Translocase</keyword>
<dbReference type="OrthoDB" id="116380at2759"/>
<dbReference type="InterPro" id="IPR006068">
    <property type="entry name" value="ATPase_P-typ_cation-transptr_C"/>
</dbReference>
<dbReference type="SFLD" id="SFLDF00027">
    <property type="entry name" value="p-type_atpase"/>
    <property type="match status" value="1"/>
</dbReference>
<feature type="transmembrane region" description="Helical" evidence="18">
    <location>
        <begin position="1045"/>
        <end position="1065"/>
    </location>
</feature>
<keyword evidence="10 18" id="KW-0106">Calcium</keyword>
<dbReference type="InterPro" id="IPR018303">
    <property type="entry name" value="ATPase_P-typ_P_site"/>
</dbReference>
<dbReference type="SMART" id="SM00831">
    <property type="entry name" value="Cation_ATPase_N"/>
    <property type="match status" value="1"/>
</dbReference>
<dbReference type="PROSITE" id="PS00154">
    <property type="entry name" value="ATPASE_E1_E2"/>
    <property type="match status" value="1"/>
</dbReference>
<dbReference type="Pfam" id="PF00689">
    <property type="entry name" value="Cation_ATPase_C"/>
    <property type="match status" value="1"/>
</dbReference>
<keyword evidence="6 18" id="KW-0109">Calcium transport</keyword>
<feature type="transmembrane region" description="Helical" evidence="18">
    <location>
        <begin position="1077"/>
        <end position="1098"/>
    </location>
</feature>
<dbReference type="SFLD" id="SFLDS00003">
    <property type="entry name" value="Haloacid_Dehalogenase"/>
    <property type="match status" value="1"/>
</dbReference>
<comment type="catalytic activity">
    <reaction evidence="18">
        <text>Ca(2+)(in) + ATP + H2O = Ca(2+)(out) + ADP + phosphate + H(+)</text>
        <dbReference type="Rhea" id="RHEA:18105"/>
        <dbReference type="ChEBI" id="CHEBI:15377"/>
        <dbReference type="ChEBI" id="CHEBI:15378"/>
        <dbReference type="ChEBI" id="CHEBI:29108"/>
        <dbReference type="ChEBI" id="CHEBI:30616"/>
        <dbReference type="ChEBI" id="CHEBI:43474"/>
        <dbReference type="ChEBI" id="CHEBI:456216"/>
        <dbReference type="EC" id="7.2.2.10"/>
    </reaction>
</comment>
<dbReference type="Gene3D" id="2.70.150.10">
    <property type="entry name" value="Calcium-transporting ATPase, cytoplasmic transduction domain A"/>
    <property type="match status" value="1"/>
</dbReference>
<sequence length="1257" mass="138357">MGDMTNSDFYSKNQRNEANHAGEFGCTLQELRSLMELRGTEAVVKIKETYGETEGLCRRLKTSPTEGLAGTAADLEKRKLIFGKNFIPPKKPKTFLQLVWEALQDVTLIILEIAAIISLGLSFYQPPGEGNEGCGTATGGAEDEGEAEAGWIEGAAILLSVICVVLVTAFNDWSKEKQFRGLQSRIEQEQKFTVVRGGQVIQIPVAEIVVGDIAQVKYGDLLPADGIFIQGNDLKIDESSLTGESDQVRKSVDKDPMLLSGTHVMEGSGRMLVTAVGVNSQTGIIFTLLGAGGEEEEKKDKKGVKQEDGHQLPVDSSHSSSHPPSATDGAAGANATDNANASLVNGKMQDGNMENSQNKAKQQDGAAAMEMQPLKSAEGGEGDDKDKKKSNMHKKEKSVLQGKLTKLAVQIGKAGLVMSAITVIILVLYFAIDTFVVNKKQWLPECTPVYVQYFVKFFIIGVTVLVVAVPEGLPLAVTISLAYSVKKMMKDNNLVRHLDACETMGNATAICSDKTGTLTTNRMTVVQAYVGDVHYKEIPDPDSVPAKTLDLLVNAIAINSAYTTKILPPEKEGGLPRQVGNKTECGLLGFVLDLKQDYEPVRNLIPEEKLYKVYTFNSVRKSMSTVIKMPDGSFRMYSKGASEIVLKKCSRILNAAGEPRIFRPRDRDEMVKKVIEPMACDGLRTICVAFRDFSSSPEPDWDNENDILSDLTCICVVGIEDPVRPEVPEAIRKCQRAGITVRMVTGDNINTARAIAIKCGIIHPGEDFLCLEGKEFNRRIRNEKGEIEQERIDKIWPKLRVLARSSPTDKHTLVKGIIDSTQVEQRQVVAVTGDGTNDGPALKKADVGFAMGIAGTDVAKEASDIILTDDNFSSIVKAVMWGRNVYDSISKFLQFQLTVNIVAVIVAFTGACITQDSPLKAVQMLWVNLIMDTFASLALATEPPTEALLLRKPYGRNKPLISRTMMKNILGHAVYQLTLIFTLLFVGEKMFKIDSGRNAPLHSPPSEHYTIIFNTFVMMQLFNEINARKIHGERNVFDGIFRNPIFCTIVLGTFAIQIVIVQFGGKPFSCSPLQLDQWMWCVFIGLGELVWGQVIATIPTSRLKFLKEAGRLTEKEEVPEEELNEDVEEIDHAERELRRGQILWFRGLNRIQTQIRVVKAFRSSLYEGLEKPESRTSIHNFMTHPEFRIEDSQPHIPLIDDTDLEEDSALKKNSSPPSSLNKNNSAIDSGINLTTDTSKSATSSSPGSPIHSLETSL</sequence>
<keyword evidence="4" id="KW-1003">Cell membrane</keyword>
<dbReference type="PANTHER" id="PTHR24093:SF377">
    <property type="entry name" value="PLASMA MEMBRANE CALCIUM-TRANSPORTING ATPASE 2"/>
    <property type="match status" value="1"/>
</dbReference>
<feature type="transmembrane region" description="Helical" evidence="18">
    <location>
        <begin position="892"/>
        <end position="913"/>
    </location>
</feature>
<dbReference type="SUPFAM" id="SSF56784">
    <property type="entry name" value="HAD-like"/>
    <property type="match status" value="1"/>
</dbReference>
<dbReference type="GO" id="GO:0030165">
    <property type="term" value="F:PDZ domain binding"/>
    <property type="evidence" value="ECO:0007669"/>
    <property type="project" value="TreeGrafter"/>
</dbReference>
<dbReference type="InterPro" id="IPR023298">
    <property type="entry name" value="ATPase_P-typ_TM_dom_sf"/>
</dbReference>
<dbReference type="InterPro" id="IPR023299">
    <property type="entry name" value="ATPase_P-typ_cyto_dom_N"/>
</dbReference>
<comment type="caution">
    <text evidence="21">The sequence shown here is derived from an EMBL/GenBank/DDBJ whole genome shotgun (WGS) entry which is preliminary data.</text>
</comment>